<protein>
    <submittedName>
        <fullName evidence="1">Uncharacterized protein</fullName>
    </submittedName>
</protein>
<keyword evidence="2" id="KW-1185">Reference proteome</keyword>
<dbReference type="InParanoid" id="A0A1I5I7C2"/>
<organism evidence="1 2">
    <name type="scientific">Actinomadura madurae</name>
    <dbReference type="NCBI Taxonomy" id="1993"/>
    <lineage>
        <taxon>Bacteria</taxon>
        <taxon>Bacillati</taxon>
        <taxon>Actinomycetota</taxon>
        <taxon>Actinomycetes</taxon>
        <taxon>Streptosporangiales</taxon>
        <taxon>Thermomonosporaceae</taxon>
        <taxon>Actinomadura</taxon>
    </lineage>
</organism>
<proteinExistence type="predicted"/>
<accession>A0A1I5I7C2</accession>
<evidence type="ECO:0000313" key="2">
    <source>
        <dbReference type="Proteomes" id="UP000183413"/>
    </source>
</evidence>
<reference evidence="1 2" key="1">
    <citation type="submission" date="2016-10" db="EMBL/GenBank/DDBJ databases">
        <authorList>
            <person name="de Groot N.N."/>
        </authorList>
    </citation>
    <scope>NUCLEOTIDE SEQUENCE [LARGE SCALE GENOMIC DNA]</scope>
    <source>
        <strain evidence="1 2">DSM 43067</strain>
    </source>
</reference>
<sequence length="46" mass="4848">MHHGAHAHMLSRKTRAIFDAAARAFRTAIPGPVGGRSGGGERPLRA</sequence>
<dbReference type="AlphaFoldDB" id="A0A1I5I7C2"/>
<dbReference type="EMBL" id="FOVH01000007">
    <property type="protein sequence ID" value="SFO56558.1"/>
    <property type="molecule type" value="Genomic_DNA"/>
</dbReference>
<evidence type="ECO:0000313" key="1">
    <source>
        <dbReference type="EMBL" id="SFO56558.1"/>
    </source>
</evidence>
<dbReference type="Proteomes" id="UP000183413">
    <property type="component" value="Unassembled WGS sequence"/>
</dbReference>
<name>A0A1I5I7C2_9ACTN</name>
<gene>
    <name evidence="1" type="ORF">SAMN04489713_107176</name>
</gene>